<reference evidence="4" key="1">
    <citation type="submission" date="2025-08" db="UniProtKB">
        <authorList>
            <consortium name="RefSeq"/>
        </authorList>
    </citation>
    <scope>IDENTIFICATION</scope>
    <source>
        <strain evidence="4">Wakin</strain>
        <tissue evidence="4">Muscle</tissue>
    </source>
</reference>
<gene>
    <name evidence="4" type="primary">LOC113114583</name>
</gene>
<feature type="compositionally biased region" description="Polar residues" evidence="1">
    <location>
        <begin position="282"/>
        <end position="292"/>
    </location>
</feature>
<dbReference type="InterPro" id="IPR058029">
    <property type="entry name" value="Tubulin-bd_CENPJ"/>
</dbReference>
<feature type="region of interest" description="Disordered" evidence="1">
    <location>
        <begin position="307"/>
        <end position="346"/>
    </location>
</feature>
<proteinExistence type="predicted"/>
<dbReference type="AlphaFoldDB" id="A0A6P6QV60"/>
<feature type="region of interest" description="Disordered" evidence="1">
    <location>
        <begin position="1"/>
        <end position="58"/>
    </location>
</feature>
<dbReference type="Pfam" id="PF25779">
    <property type="entry name" value="Tubulin-bind_CPAP"/>
    <property type="match status" value="1"/>
</dbReference>
<dbReference type="RefSeq" id="XP_026137248.1">
    <property type="nucleotide sequence ID" value="XM_026281463.1"/>
</dbReference>
<dbReference type="KEGG" id="caua:113114583"/>
<evidence type="ECO:0000313" key="3">
    <source>
        <dbReference type="Proteomes" id="UP000515129"/>
    </source>
</evidence>
<dbReference type="Proteomes" id="UP000515129">
    <property type="component" value="Chromosome 15"/>
</dbReference>
<feature type="compositionally biased region" description="Basic and acidic residues" evidence="1">
    <location>
        <begin position="362"/>
        <end position="371"/>
    </location>
</feature>
<evidence type="ECO:0000259" key="2">
    <source>
        <dbReference type="Pfam" id="PF25779"/>
    </source>
</evidence>
<accession>A0A6P6QV60</accession>
<organism evidence="3 4">
    <name type="scientific">Carassius auratus</name>
    <name type="common">Goldfish</name>
    <dbReference type="NCBI Taxonomy" id="7957"/>
    <lineage>
        <taxon>Eukaryota</taxon>
        <taxon>Metazoa</taxon>
        <taxon>Chordata</taxon>
        <taxon>Craniata</taxon>
        <taxon>Vertebrata</taxon>
        <taxon>Euteleostomi</taxon>
        <taxon>Actinopterygii</taxon>
        <taxon>Neopterygii</taxon>
        <taxon>Teleostei</taxon>
        <taxon>Ostariophysi</taxon>
        <taxon>Cypriniformes</taxon>
        <taxon>Cyprinidae</taxon>
        <taxon>Cyprininae</taxon>
        <taxon>Carassius</taxon>
    </lineage>
</organism>
<evidence type="ECO:0000313" key="4">
    <source>
        <dbReference type="RefSeq" id="XP_026137248.1"/>
    </source>
</evidence>
<feature type="region of interest" description="Disordered" evidence="1">
    <location>
        <begin position="362"/>
        <end position="399"/>
    </location>
</feature>
<dbReference type="OrthoDB" id="10252174at2759"/>
<feature type="compositionally biased region" description="Basic and acidic residues" evidence="1">
    <location>
        <begin position="384"/>
        <end position="395"/>
    </location>
</feature>
<sequence>MLEKHVAPSAELRHLSPIKEESSEPAQEDCPHSPFGSRQSFPPNPEERPIRPGLREEQKTFEDFVEEHLKTDLAILQHQHQTNTQTGEAEKKNFLRKGEGASRISKGKDCSQRLQRRRSVSPQMLNMKFRQQTLCLTEFHQKEMSNRSSPGLKGVGNLRDQKSGLENSQKKTVFLQDDYLSSNNKEQFKALTADDNAVSLKSKHSVGVVGKTNGSKSSGSALAQSRKSVGFKKINDHIVKISEKNALATNYSQSGYTSKEVSLTDEVMESLALSDSRDSTTSEDGPSSQSQRPLLHYLSRHIDHKDQSLDLSDGDYASDAPSETRFNEGQCTSTPTSSSSSFSSDSELKSLQGSMANYFKKTEERGTDSDFRQPSVPEPLTKMFPKDKVNPEDTTHGMALEQPRTPIRFCRKMISLFFCFVILLF</sequence>
<feature type="compositionally biased region" description="Basic and acidic residues" evidence="1">
    <location>
        <begin position="1"/>
        <end position="22"/>
    </location>
</feature>
<feature type="region of interest" description="Disordered" evidence="1">
    <location>
        <begin position="80"/>
        <end position="117"/>
    </location>
</feature>
<keyword evidence="3" id="KW-1185">Reference proteome</keyword>
<evidence type="ECO:0000256" key="1">
    <source>
        <dbReference type="SAM" id="MobiDB-lite"/>
    </source>
</evidence>
<feature type="compositionally biased region" description="Low complexity" evidence="1">
    <location>
        <begin position="332"/>
        <end position="345"/>
    </location>
</feature>
<dbReference type="GeneID" id="113114583"/>
<feature type="region of interest" description="Disordered" evidence="1">
    <location>
        <begin position="272"/>
        <end position="292"/>
    </location>
</feature>
<name>A0A6P6QV60_CARAU</name>
<feature type="compositionally biased region" description="Basic and acidic residues" evidence="1">
    <location>
        <begin position="88"/>
        <end position="111"/>
    </location>
</feature>
<protein>
    <submittedName>
        <fullName evidence="4">Uncharacterized protein LOC113114583</fullName>
    </submittedName>
</protein>
<feature type="compositionally biased region" description="Basic and acidic residues" evidence="1">
    <location>
        <begin position="45"/>
        <end position="58"/>
    </location>
</feature>
<feature type="domain" description="CENPJ tubulin-binding region" evidence="2">
    <location>
        <begin position="44"/>
        <end position="106"/>
    </location>
</feature>